<dbReference type="InterPro" id="IPR001119">
    <property type="entry name" value="SLH_dom"/>
</dbReference>
<evidence type="ECO:0000313" key="3">
    <source>
        <dbReference type="EMBL" id="GGJ04815.1"/>
    </source>
</evidence>
<feature type="chain" id="PRO_5037712862" description="SLH domain-containing protein" evidence="1">
    <location>
        <begin position="27"/>
        <end position="811"/>
    </location>
</feature>
<keyword evidence="4" id="KW-1185">Reference proteome</keyword>
<sequence>MKRRLGTGAALCILLGSTLTSPAAFAATSVSHHLAARVHQPTTTSASHRLAAGKIAGAKAKTDPAVKPKLSLDDARRIVETTFAIPSTFTLQNESYNSDPSGAATYTLYYVSSDPATPQASINAQVDANTGRIISYARNYPGSNRFVFPVPTTADQAQQTAIQWVQKLYPDQYGSLKLQPLTPQPGPLQGPIQYTFTFTRMVNGIPAPFDGVSVTIDQNGRLVSVNDNWTDLPFPDPGKAIGQADANRLYNQALQIHLAYNQVWKGGGASAQTELVYVQDTEGRPVWWTGGFTNQQVAAPVLNALTGQVVDATGQAYTPAPYQVPKPIDPNGPVKPLPWNKVNWTQDHAQSYAQSVLSIPSGAKLQTVYQYQGAGSDTTWSFSWLLPDGSQVNASVDATYGFLQSYSNSNLVIAMAKSAALIASGQASSAGATAAPAPASKPAPPTQQQILDAATAFVRKVFAGDTGAVAVLPQPVYPGKTNTGLTTGFQVQVFANGIPDMELTGYVQVDANTGQVANFWFSTNNLGESLPNPRLAVAADQAKQTWMQAQPLQLVYLKTEPTPVTQPGGTSTAPQVILAWAPMYPAGSDDVFNAVTGQFESTGVPAPYAGPIQDLNGVAAAPQIQLLVQRELIPVDSGGYVHPTQAMTNAAFVKLLVDALGQQYRYDPLLAQSAALASALSRVPAGSPAYNEIAVAYELGWIPADVTFAPDEPVTRTFAAQILARALNFAPLLAHPEALNLPAADVASIPDDAYAACALAYALGLFPLQDNQFNPGGPVTLADAAVAVVQAAVVYGEEGGGSFPGPRPLNG</sequence>
<evidence type="ECO:0000256" key="1">
    <source>
        <dbReference type="SAM" id="SignalP"/>
    </source>
</evidence>
<accession>A0A917K8Q3</accession>
<feature type="signal peptide" evidence="1">
    <location>
        <begin position="1"/>
        <end position="26"/>
    </location>
</feature>
<feature type="domain" description="SLH" evidence="2">
    <location>
        <begin position="740"/>
        <end position="802"/>
    </location>
</feature>
<dbReference type="PROSITE" id="PS51272">
    <property type="entry name" value="SLH"/>
    <property type="match status" value="2"/>
</dbReference>
<reference evidence="3" key="2">
    <citation type="submission" date="2020-09" db="EMBL/GenBank/DDBJ databases">
        <authorList>
            <person name="Sun Q."/>
            <person name="Ohkuma M."/>
        </authorList>
    </citation>
    <scope>NUCLEOTIDE SEQUENCE</scope>
    <source>
        <strain evidence="3">JCM 18487</strain>
    </source>
</reference>
<comment type="caution">
    <text evidence="3">The sequence shown here is derived from an EMBL/GenBank/DDBJ whole genome shotgun (WGS) entry which is preliminary data.</text>
</comment>
<dbReference type="Pfam" id="PF16244">
    <property type="entry name" value="DUF4901"/>
    <property type="match status" value="1"/>
</dbReference>
<dbReference type="AlphaFoldDB" id="A0A917K8Q3"/>
<dbReference type="Proteomes" id="UP000637695">
    <property type="component" value="Unassembled WGS sequence"/>
</dbReference>
<keyword evidence="1" id="KW-0732">Signal</keyword>
<name>A0A917K8Q3_9BACL</name>
<evidence type="ECO:0000259" key="2">
    <source>
        <dbReference type="PROSITE" id="PS51272"/>
    </source>
</evidence>
<feature type="domain" description="SLH" evidence="2">
    <location>
        <begin position="676"/>
        <end position="737"/>
    </location>
</feature>
<organism evidence="3 4">
    <name type="scientific">Alicyclobacillus cellulosilyticus</name>
    <dbReference type="NCBI Taxonomy" id="1003997"/>
    <lineage>
        <taxon>Bacteria</taxon>
        <taxon>Bacillati</taxon>
        <taxon>Bacillota</taxon>
        <taxon>Bacilli</taxon>
        <taxon>Bacillales</taxon>
        <taxon>Alicyclobacillaceae</taxon>
        <taxon>Alicyclobacillus</taxon>
    </lineage>
</organism>
<gene>
    <name evidence="3" type="ORF">GCM10010885_12460</name>
</gene>
<dbReference type="RefSeq" id="WP_188881858.1">
    <property type="nucleotide sequence ID" value="NZ_BMOY01000016.1"/>
</dbReference>
<reference evidence="3" key="1">
    <citation type="journal article" date="2014" name="Int. J. Syst. Evol. Microbiol.">
        <title>Complete genome sequence of Corynebacterium casei LMG S-19264T (=DSM 44701T), isolated from a smear-ripened cheese.</title>
        <authorList>
            <consortium name="US DOE Joint Genome Institute (JGI-PGF)"/>
            <person name="Walter F."/>
            <person name="Albersmeier A."/>
            <person name="Kalinowski J."/>
            <person name="Ruckert C."/>
        </authorList>
    </citation>
    <scope>NUCLEOTIDE SEQUENCE</scope>
    <source>
        <strain evidence="3">JCM 18487</strain>
    </source>
</reference>
<dbReference type="InterPro" id="IPR032599">
    <property type="entry name" value="YcdB/YcdC_rep_domain"/>
</dbReference>
<evidence type="ECO:0000313" key="4">
    <source>
        <dbReference type="Proteomes" id="UP000637695"/>
    </source>
</evidence>
<proteinExistence type="predicted"/>
<dbReference type="Pfam" id="PF00395">
    <property type="entry name" value="SLH"/>
    <property type="match status" value="1"/>
</dbReference>
<protein>
    <recommendedName>
        <fullName evidence="2">SLH domain-containing protein</fullName>
    </recommendedName>
</protein>
<dbReference type="EMBL" id="BMOY01000016">
    <property type="protein sequence ID" value="GGJ04815.1"/>
    <property type="molecule type" value="Genomic_DNA"/>
</dbReference>